<feature type="region of interest" description="Disordered" evidence="2">
    <location>
        <begin position="237"/>
        <end position="310"/>
    </location>
</feature>
<dbReference type="GO" id="GO:0051293">
    <property type="term" value="P:establishment of spindle localization"/>
    <property type="evidence" value="ECO:0007669"/>
    <property type="project" value="TreeGrafter"/>
</dbReference>
<feature type="compositionally biased region" description="Low complexity" evidence="2">
    <location>
        <begin position="35"/>
        <end position="46"/>
    </location>
</feature>
<dbReference type="GO" id="GO:0030473">
    <property type="term" value="P:nuclear migration along microtubule"/>
    <property type="evidence" value="ECO:0007669"/>
    <property type="project" value="TreeGrafter"/>
</dbReference>
<dbReference type="EMBL" id="NKJJ02000002">
    <property type="protein sequence ID" value="TPR04616.1"/>
    <property type="molecule type" value="Genomic_DNA"/>
</dbReference>
<accession>A0A505HUQ9</accession>
<evidence type="ECO:0000313" key="4">
    <source>
        <dbReference type="Proteomes" id="UP000197666"/>
    </source>
</evidence>
<reference evidence="4" key="1">
    <citation type="submission" date="2018-10" db="EMBL/GenBank/DDBJ databases">
        <title>FDA dAtabase for Regulatory Grade micrObial Sequences (FDA-ARGOS): Supporting development and validation of Infectious Disease Dx tests.</title>
        <authorList>
            <person name="Kerrigan L."/>
            <person name="Tallon L."/>
            <person name="Sadzewicz L."/>
            <person name="Sengamalay N."/>
            <person name="Ott S."/>
            <person name="Godinez A."/>
            <person name="Nagaraj S."/>
            <person name="Vavikolanu K."/>
            <person name="Nadendla S."/>
            <person name="George J."/>
            <person name="Sichtig H."/>
        </authorList>
    </citation>
    <scope>NUCLEOTIDE SEQUENCE [LARGE SCALE GENOMIC DNA]</scope>
    <source>
        <strain evidence="4">FDAARGOS_311</strain>
    </source>
</reference>
<feature type="compositionally biased region" description="Polar residues" evidence="2">
    <location>
        <begin position="935"/>
        <end position="947"/>
    </location>
</feature>
<feature type="compositionally biased region" description="Polar residues" evidence="2">
    <location>
        <begin position="878"/>
        <end position="887"/>
    </location>
</feature>
<feature type="region of interest" description="Disordered" evidence="2">
    <location>
        <begin position="835"/>
        <end position="1047"/>
    </location>
</feature>
<dbReference type="AlphaFoldDB" id="A0A505HUQ9"/>
<organism evidence="3 4">
    <name type="scientific">Aspergillus niger</name>
    <dbReference type="NCBI Taxonomy" id="5061"/>
    <lineage>
        <taxon>Eukaryota</taxon>
        <taxon>Fungi</taxon>
        <taxon>Dikarya</taxon>
        <taxon>Ascomycota</taxon>
        <taxon>Pezizomycotina</taxon>
        <taxon>Eurotiomycetes</taxon>
        <taxon>Eurotiomycetidae</taxon>
        <taxon>Eurotiales</taxon>
        <taxon>Aspergillaceae</taxon>
        <taxon>Aspergillus</taxon>
        <taxon>Aspergillus subgen. Circumdati</taxon>
    </lineage>
</organism>
<feature type="compositionally biased region" description="Acidic residues" evidence="2">
    <location>
        <begin position="181"/>
        <end position="199"/>
    </location>
</feature>
<dbReference type="GO" id="GO:0043332">
    <property type="term" value="C:mating projection tip"/>
    <property type="evidence" value="ECO:0007669"/>
    <property type="project" value="TreeGrafter"/>
</dbReference>
<dbReference type="VEuPathDB" id="FungiDB:ATCC64974_90790"/>
<name>A0A505HUQ9_ASPNG</name>
<evidence type="ECO:0008006" key="5">
    <source>
        <dbReference type="Google" id="ProtNLM"/>
    </source>
</evidence>
<dbReference type="Proteomes" id="UP000197666">
    <property type="component" value="Unassembled WGS sequence"/>
</dbReference>
<dbReference type="InterPro" id="IPR013889">
    <property type="entry name" value="Karyogamy_KAR9"/>
</dbReference>
<dbReference type="GO" id="GO:0005938">
    <property type="term" value="C:cell cortex"/>
    <property type="evidence" value="ECO:0007669"/>
    <property type="project" value="TreeGrafter"/>
</dbReference>
<gene>
    <name evidence="3" type="ORF">CAN33_0030625</name>
</gene>
<feature type="compositionally biased region" description="Low complexity" evidence="2">
    <location>
        <begin position="800"/>
        <end position="811"/>
    </location>
</feature>
<feature type="compositionally biased region" description="Basic and acidic residues" evidence="2">
    <location>
        <begin position="141"/>
        <end position="152"/>
    </location>
</feature>
<evidence type="ECO:0000313" key="3">
    <source>
        <dbReference type="EMBL" id="TPR04616.1"/>
    </source>
</evidence>
<dbReference type="Pfam" id="PF08580">
    <property type="entry name" value="KAR9"/>
    <property type="match status" value="1"/>
</dbReference>
<sequence>MRAMSTASTATTATTHPPDAGANLSTPRRIKSKSSLRSLRSLGSSSEPDDNQQQHDLGFDKTLVRPSILRRLSPGLAARVKLLDGSNKHNSPSRNPGAVGRIPEEQIKELDKSHQDLSKSIKIEKKGRSWNALPRLHKDKKSHESESGHLEVPEPQLPEATPEELEEVPTPDSDRPLDLPSDQELEEAPLPDEVEEAEEEAVKAEAVGEEVIEEDAVAEQGVAEEVVAEDAVGVEATLEEPQTDMSVVEHAPAPLEPRPAPEYDVPEQTDFEKYIQSTNDDDSNPPPPPPKDSPRPRSTTSLSSQSYFNPQGLQRTESIYSFSRASFSNQLSQLTSIPLPQPSSLEASISSIATAPAAVRALTGAAEQIQIWVKKASDVLGGLDAEDDVEWAAAAGREGLEGVDKAIIRFESLINVYVRAIEEVQLREDIGDVSTDSLQTIVVQMDTIIQSWAHIKNRLRGVKGQVELAMEWEELWGNVLGDVTVEVESLTGLIFEMEEKRHWTLAGEQDSSASGLDINELETIVEETPSQAQLLSSKRLSIDPILTGPPTMDMPVIQTPHDDTNHSNLIALFARIQPLRASLDFLPMRMSMFQARAEKIFPSACEELEERRGHLEQSFQKLEHDADALQKELNEDRWILVFRNAGGQAQKMFDSVERSIAKLQEAIETCAHLHDATLFTKRIESYEAKKQHYVAAIERVVSIIRKGVDDRLTVNGEILRLLSDMTSRVDALKASVRVMDEWLEDINFVRSQHLRDSISSIMTMDSPLTGSVADTPGSSPASSVVMTPANPLKGSATPMGTSSRRGSSVSSAARTTMSKMRRYSGIPQATAALTSKKSALPKPTLTAPSPSRMGAATPTPAARKPVKPAPSPIPNRPRWTNSTNTNDLYVGHVYKPNPTPRKASAPGRTSRPSSTIPMGPFRRDMSVSPAPMTARSMSRVSSRLTNRSPERMGSPTPNRTILDPPPYSKLRRPDGMSNAPRSRQSFAGLSFSRSVSHDHERNLASPTKTPRPGTALGHSANRRISLIPLPKNNPTPRSKLGERPPWR</sequence>
<feature type="coiled-coil region" evidence="1">
    <location>
        <begin position="605"/>
        <end position="632"/>
    </location>
</feature>
<feature type="compositionally biased region" description="Low complexity" evidence="2">
    <location>
        <begin position="1"/>
        <end position="15"/>
    </location>
</feature>
<dbReference type="PANTHER" id="PTHR37271:SF1">
    <property type="entry name" value="KARYOGAMY PROTEIN KAR9"/>
    <property type="match status" value="1"/>
</dbReference>
<evidence type="ECO:0000256" key="1">
    <source>
        <dbReference type="SAM" id="Coils"/>
    </source>
</evidence>
<feature type="compositionally biased region" description="Polar residues" evidence="2">
    <location>
        <begin position="979"/>
        <end position="994"/>
    </location>
</feature>
<protein>
    <recommendedName>
        <fullName evidence="5">KAR9-domain-containing protein</fullName>
    </recommendedName>
</protein>
<feature type="compositionally biased region" description="Polar residues" evidence="2">
    <location>
        <begin position="776"/>
        <end position="785"/>
    </location>
</feature>
<feature type="region of interest" description="Disordered" evidence="2">
    <location>
        <begin position="1"/>
        <end position="66"/>
    </location>
</feature>
<feature type="compositionally biased region" description="Low complexity" evidence="2">
    <location>
        <begin position="296"/>
        <end position="306"/>
    </location>
</feature>
<evidence type="ECO:0000256" key="2">
    <source>
        <dbReference type="SAM" id="MobiDB-lite"/>
    </source>
</evidence>
<dbReference type="GO" id="GO:0005816">
    <property type="term" value="C:spindle pole body"/>
    <property type="evidence" value="ECO:0007669"/>
    <property type="project" value="TreeGrafter"/>
</dbReference>
<feature type="region of interest" description="Disordered" evidence="2">
    <location>
        <begin position="771"/>
        <end position="811"/>
    </location>
</feature>
<feature type="compositionally biased region" description="Basic and acidic residues" evidence="2">
    <location>
        <begin position="102"/>
        <end position="127"/>
    </location>
</feature>
<proteinExistence type="predicted"/>
<dbReference type="GO" id="GO:0031578">
    <property type="term" value="P:mitotic spindle orientation checkpoint signaling"/>
    <property type="evidence" value="ECO:0007669"/>
    <property type="project" value="TreeGrafter"/>
</dbReference>
<dbReference type="VEuPathDB" id="FungiDB:An11g04830"/>
<feature type="region of interest" description="Disordered" evidence="2">
    <location>
        <begin position="82"/>
        <end position="211"/>
    </location>
</feature>
<comment type="caution">
    <text evidence="3">The sequence shown here is derived from an EMBL/GenBank/DDBJ whole genome shotgun (WGS) entry which is preliminary data.</text>
</comment>
<dbReference type="PANTHER" id="PTHR37271">
    <property type="entry name" value="KARYOGAMY PROTEIN KAR9"/>
    <property type="match status" value="1"/>
</dbReference>
<keyword evidence="1" id="KW-0175">Coiled coil</keyword>